<dbReference type="Proteomes" id="UP000214355">
    <property type="component" value="Chromosome I"/>
</dbReference>
<dbReference type="EMBL" id="LT629804">
    <property type="protein sequence ID" value="SDU77774.1"/>
    <property type="molecule type" value="Genomic_DNA"/>
</dbReference>
<evidence type="ECO:0000313" key="3">
    <source>
        <dbReference type="EMBL" id="SDU77774.1"/>
    </source>
</evidence>
<dbReference type="STRING" id="131112.SAMN04489737_0164"/>
<keyword evidence="2" id="KW-0812">Transmembrane</keyword>
<feature type="transmembrane region" description="Helical" evidence="2">
    <location>
        <begin position="104"/>
        <end position="125"/>
    </location>
</feature>
<keyword evidence="2" id="KW-1133">Transmembrane helix</keyword>
<proteinExistence type="predicted"/>
<keyword evidence="4" id="KW-1185">Reference proteome</keyword>
<name>A0A1H2LAD0_9ACTO</name>
<feature type="region of interest" description="Disordered" evidence="1">
    <location>
        <begin position="1"/>
        <end position="92"/>
    </location>
</feature>
<reference evidence="4" key="1">
    <citation type="submission" date="2016-10" db="EMBL/GenBank/DDBJ databases">
        <authorList>
            <person name="Varghese N."/>
            <person name="Submissions S."/>
        </authorList>
    </citation>
    <scope>NUCLEOTIDE SEQUENCE [LARGE SCALE GENOMIC DNA]</scope>
    <source>
        <strain evidence="4">DSM 10002</strain>
    </source>
</reference>
<gene>
    <name evidence="3" type="ORF">SAMN04489737_0164</name>
</gene>
<dbReference type="AlphaFoldDB" id="A0A1H2LAD0"/>
<evidence type="ECO:0000256" key="2">
    <source>
        <dbReference type="SAM" id="Phobius"/>
    </source>
</evidence>
<feature type="compositionally biased region" description="Basic and acidic residues" evidence="1">
    <location>
        <begin position="46"/>
        <end position="60"/>
    </location>
</feature>
<sequence>MYRRGRFVQRRSPATVEYVNTKRGPGSRPPRKGGRPTPSSATNRTPMERSERRRNQEQRPRTVQARPRRVENKRVNPTVQRRRAARAQASREALLRRRRTRKRIAGVVGAIVVIAATIWLVSFSLQKIQEQTAPPDPARVFDPVPCSVDDLSATLSHQGSVSGRPVNIGIKVKNSRSKAPCVMETSPKDFKVTIETGDLKVFDSATCDVGVSAPRLLLSKDVESNQKITWNGMYSGKLCSTTTPANPGTYIARVYYLGEELTAKGYAFELVAPAPPPEAKPAE</sequence>
<keyword evidence="2" id="KW-0472">Membrane</keyword>
<evidence type="ECO:0000256" key="1">
    <source>
        <dbReference type="SAM" id="MobiDB-lite"/>
    </source>
</evidence>
<accession>A0A1H2LAD0</accession>
<evidence type="ECO:0000313" key="4">
    <source>
        <dbReference type="Proteomes" id="UP000214355"/>
    </source>
</evidence>
<organism evidence="3 4">
    <name type="scientific">Arcanobacterium phocae</name>
    <dbReference type="NCBI Taxonomy" id="131112"/>
    <lineage>
        <taxon>Bacteria</taxon>
        <taxon>Bacillati</taxon>
        <taxon>Actinomycetota</taxon>
        <taxon>Actinomycetes</taxon>
        <taxon>Actinomycetales</taxon>
        <taxon>Actinomycetaceae</taxon>
        <taxon>Arcanobacterium</taxon>
    </lineage>
</organism>
<protein>
    <submittedName>
        <fullName evidence="3">Uncharacterized protein</fullName>
    </submittedName>
</protein>